<dbReference type="Pfam" id="PF00072">
    <property type="entry name" value="Response_reg"/>
    <property type="match status" value="1"/>
</dbReference>
<evidence type="ECO:0000256" key="1">
    <source>
        <dbReference type="PROSITE-ProRule" id="PRU00169"/>
    </source>
</evidence>
<dbReference type="STRING" id="1157490.EL26_03890"/>
<evidence type="ECO:0000313" key="4">
    <source>
        <dbReference type="Proteomes" id="UP000027931"/>
    </source>
</evidence>
<dbReference type="PANTHER" id="PTHR43228">
    <property type="entry name" value="TWO-COMPONENT RESPONSE REGULATOR"/>
    <property type="match status" value="1"/>
</dbReference>
<dbReference type="RefSeq" id="WP_038084609.1">
    <property type="nucleotide sequence ID" value="NZ_JMIR01000003.1"/>
</dbReference>
<reference evidence="3 4" key="1">
    <citation type="journal article" date="2013" name="Int. J. Syst. Evol. Microbiol.">
        <title>Tumebacillus flagellatus sp. nov., an alpha-amylase/pullulanase-producing bacterium isolated from cassava wastewater.</title>
        <authorList>
            <person name="Wang Q."/>
            <person name="Xie N."/>
            <person name="Qin Y."/>
            <person name="Shen N."/>
            <person name="Zhu J."/>
            <person name="Mi H."/>
            <person name="Huang R."/>
        </authorList>
    </citation>
    <scope>NUCLEOTIDE SEQUENCE [LARGE SCALE GENOMIC DNA]</scope>
    <source>
        <strain evidence="3 4">GST4</strain>
    </source>
</reference>
<sequence length="301" mass="33638">MNFYLIEDDPATRRMLERILMDGELGDVIGTASSGLEVTLEDVRGADIVLIDLLMPGRDGIQTIQDLRGQGFNGRFVMISQVENKEMVGEAYLCGVDTFIHKPVNRLEVLSVLKRVIEHMQLEQSLSTIRRSLSVLDGHSGSGRALAAAASKAFADHAHDVLTTLGIAGESGSGDLLKILAYLHDQEGRYEVPVLKELYQAVLTGLEPRISDEQLQREIKAMEQRLRRTVLQALGQIASIGLTDYANPTFEQYAPRLFDFQDVRTRMKEIQNGEKTTRCRLNIKKFLTALYTEVKSRSEDA</sequence>
<dbReference type="OrthoDB" id="1684633at2"/>
<accession>A0A074LUS0</accession>
<organism evidence="3 4">
    <name type="scientific">Tumebacillus flagellatus</name>
    <dbReference type="NCBI Taxonomy" id="1157490"/>
    <lineage>
        <taxon>Bacteria</taxon>
        <taxon>Bacillati</taxon>
        <taxon>Bacillota</taxon>
        <taxon>Bacilli</taxon>
        <taxon>Bacillales</taxon>
        <taxon>Alicyclobacillaceae</taxon>
        <taxon>Tumebacillus</taxon>
    </lineage>
</organism>
<dbReference type="InterPro" id="IPR013972">
    <property type="entry name" value="YcbB"/>
</dbReference>
<feature type="domain" description="Response regulatory" evidence="2">
    <location>
        <begin position="2"/>
        <end position="117"/>
    </location>
</feature>
<dbReference type="EMBL" id="JMIR01000003">
    <property type="protein sequence ID" value="KEO84669.1"/>
    <property type="molecule type" value="Genomic_DNA"/>
</dbReference>
<evidence type="ECO:0000259" key="2">
    <source>
        <dbReference type="PROSITE" id="PS50110"/>
    </source>
</evidence>
<feature type="modified residue" description="4-aspartylphosphate" evidence="1">
    <location>
        <position position="52"/>
    </location>
</feature>
<dbReference type="Pfam" id="PF08664">
    <property type="entry name" value="YcbB"/>
    <property type="match status" value="1"/>
</dbReference>
<proteinExistence type="predicted"/>
<name>A0A074LUS0_9BACL</name>
<dbReference type="SUPFAM" id="SSF52172">
    <property type="entry name" value="CheY-like"/>
    <property type="match status" value="1"/>
</dbReference>
<keyword evidence="4" id="KW-1185">Reference proteome</keyword>
<dbReference type="InterPro" id="IPR011006">
    <property type="entry name" value="CheY-like_superfamily"/>
</dbReference>
<dbReference type="InterPro" id="IPR052048">
    <property type="entry name" value="ST_Response_Regulator"/>
</dbReference>
<dbReference type="PANTHER" id="PTHR43228:SF8">
    <property type="entry name" value="TRANSCRIPTIONAL REGULATORY PROTEIN GLNL"/>
    <property type="match status" value="1"/>
</dbReference>
<keyword evidence="1" id="KW-0597">Phosphoprotein</keyword>
<dbReference type="Proteomes" id="UP000027931">
    <property type="component" value="Unassembled WGS sequence"/>
</dbReference>
<dbReference type="AlphaFoldDB" id="A0A074LUS0"/>
<comment type="caution">
    <text evidence="3">The sequence shown here is derived from an EMBL/GenBank/DDBJ whole genome shotgun (WGS) entry which is preliminary data.</text>
</comment>
<gene>
    <name evidence="3" type="ORF">EL26_03890</name>
</gene>
<protein>
    <submittedName>
        <fullName evidence="3">Chemotaxis protein CheY</fullName>
    </submittedName>
</protein>
<dbReference type="SMART" id="SM00448">
    <property type="entry name" value="REC"/>
    <property type="match status" value="1"/>
</dbReference>
<dbReference type="PROSITE" id="PS50110">
    <property type="entry name" value="RESPONSE_REGULATORY"/>
    <property type="match status" value="1"/>
</dbReference>
<dbReference type="eggNOG" id="COG4753">
    <property type="taxonomic scope" value="Bacteria"/>
</dbReference>
<dbReference type="InterPro" id="IPR001789">
    <property type="entry name" value="Sig_transdc_resp-reg_receiver"/>
</dbReference>
<evidence type="ECO:0000313" key="3">
    <source>
        <dbReference type="EMBL" id="KEO84669.1"/>
    </source>
</evidence>
<dbReference type="GO" id="GO:0000160">
    <property type="term" value="P:phosphorelay signal transduction system"/>
    <property type="evidence" value="ECO:0007669"/>
    <property type="project" value="InterPro"/>
</dbReference>
<dbReference type="Gene3D" id="3.40.50.2300">
    <property type="match status" value="1"/>
</dbReference>